<accession>A0A8B6HGU6</accession>
<protein>
    <submittedName>
        <fullName evidence="1">Uncharacterized protein</fullName>
    </submittedName>
</protein>
<evidence type="ECO:0000313" key="2">
    <source>
        <dbReference type="Proteomes" id="UP000596742"/>
    </source>
</evidence>
<name>A0A8B6HGU6_MYTGA</name>
<proteinExistence type="predicted"/>
<reference evidence="1" key="1">
    <citation type="submission" date="2018-11" db="EMBL/GenBank/DDBJ databases">
        <authorList>
            <person name="Alioto T."/>
            <person name="Alioto T."/>
        </authorList>
    </citation>
    <scope>NUCLEOTIDE SEQUENCE</scope>
</reference>
<dbReference type="Proteomes" id="UP000596742">
    <property type="component" value="Unassembled WGS sequence"/>
</dbReference>
<evidence type="ECO:0000313" key="1">
    <source>
        <dbReference type="EMBL" id="VDI78607.1"/>
    </source>
</evidence>
<feature type="non-terminal residue" evidence="1">
    <location>
        <position position="161"/>
    </location>
</feature>
<gene>
    <name evidence="1" type="ORF">MGAL_10B053808</name>
</gene>
<dbReference type="EMBL" id="UYJE01009990">
    <property type="protein sequence ID" value="VDI78607.1"/>
    <property type="molecule type" value="Genomic_DNA"/>
</dbReference>
<dbReference type="AlphaFoldDB" id="A0A8B6HGU6"/>
<organism evidence="1 2">
    <name type="scientific">Mytilus galloprovincialis</name>
    <name type="common">Mediterranean mussel</name>
    <dbReference type="NCBI Taxonomy" id="29158"/>
    <lineage>
        <taxon>Eukaryota</taxon>
        <taxon>Metazoa</taxon>
        <taxon>Spiralia</taxon>
        <taxon>Lophotrochozoa</taxon>
        <taxon>Mollusca</taxon>
        <taxon>Bivalvia</taxon>
        <taxon>Autobranchia</taxon>
        <taxon>Pteriomorphia</taxon>
        <taxon>Mytilida</taxon>
        <taxon>Mytiloidea</taxon>
        <taxon>Mytilidae</taxon>
        <taxon>Mytilinae</taxon>
        <taxon>Mytilus</taxon>
    </lineage>
</organism>
<comment type="caution">
    <text evidence="1">The sequence shown here is derived from an EMBL/GenBank/DDBJ whole genome shotgun (WGS) entry which is preliminary data.</text>
</comment>
<sequence length="161" mass="18602">MMLNGYNHHYHNSVSGFSPPGKEKYQPNTNIKTHCLSDDYTVVEDIGRKYNACKLLYTSISAVPTITQLIKDKRYINNDSMEIEIILEKVNPVPNCSAWFQGRFINDATTSVMKWYTYHNDVKVIYNFPVDSVGCEGRLQILCNLVYRNVSIFDEHIDICH</sequence>
<keyword evidence="2" id="KW-1185">Reference proteome</keyword>